<evidence type="ECO:0000256" key="1">
    <source>
        <dbReference type="SAM" id="Phobius"/>
    </source>
</evidence>
<evidence type="ECO:0000313" key="3">
    <source>
        <dbReference type="Proteomes" id="UP001596990"/>
    </source>
</evidence>
<reference evidence="3" key="1">
    <citation type="journal article" date="2019" name="Int. J. Syst. Evol. Microbiol.">
        <title>The Global Catalogue of Microorganisms (GCM) 10K type strain sequencing project: providing services to taxonomists for standard genome sequencing and annotation.</title>
        <authorList>
            <consortium name="The Broad Institute Genomics Platform"/>
            <consortium name="The Broad Institute Genome Sequencing Center for Infectious Disease"/>
            <person name="Wu L."/>
            <person name="Ma J."/>
        </authorList>
    </citation>
    <scope>NUCLEOTIDE SEQUENCE [LARGE SCALE GENOMIC DNA]</scope>
    <source>
        <strain evidence="3">CCUG 56607</strain>
    </source>
</reference>
<dbReference type="EMBL" id="JBHTKL010000005">
    <property type="protein sequence ID" value="MFD1019565.1"/>
    <property type="molecule type" value="Genomic_DNA"/>
</dbReference>
<dbReference type="RefSeq" id="WP_386059664.1">
    <property type="nucleotide sequence ID" value="NZ_JBHTKL010000005.1"/>
</dbReference>
<feature type="transmembrane region" description="Helical" evidence="1">
    <location>
        <begin position="161"/>
        <end position="180"/>
    </location>
</feature>
<keyword evidence="1" id="KW-0812">Transmembrane</keyword>
<gene>
    <name evidence="2" type="ORF">ACFQ2J_10315</name>
</gene>
<sequence length="187" mass="21481">MKQQFFVGMMLLVALALPPVAQLMESIMFIHMHMQMPMLVVAGFLMGGIFQTRFRTFFNKWNENGVPGILLFTIIMVYWMVPRTMDEALTLMSVEAFKFISLPFLAGVPLRDSWKRLNASGKNSLIIIFTVLFVAWGWMYITSETALCNNYLVTDQIILGWGFLATAFCMVMFLVYSFFIDPSQYEG</sequence>
<proteinExistence type="predicted"/>
<feature type="transmembrane region" description="Helical" evidence="1">
    <location>
        <begin position="88"/>
        <end position="110"/>
    </location>
</feature>
<keyword evidence="3" id="KW-1185">Reference proteome</keyword>
<feature type="transmembrane region" description="Helical" evidence="1">
    <location>
        <begin position="33"/>
        <end position="52"/>
    </location>
</feature>
<accession>A0ABW3L0W8</accession>
<organism evidence="2 3">
    <name type="scientific">Thalassobacillus hwangdonensis</name>
    <dbReference type="NCBI Taxonomy" id="546108"/>
    <lineage>
        <taxon>Bacteria</taxon>
        <taxon>Bacillati</taxon>
        <taxon>Bacillota</taxon>
        <taxon>Bacilli</taxon>
        <taxon>Bacillales</taxon>
        <taxon>Bacillaceae</taxon>
        <taxon>Thalassobacillus</taxon>
    </lineage>
</organism>
<dbReference type="Proteomes" id="UP001596990">
    <property type="component" value="Unassembled WGS sequence"/>
</dbReference>
<evidence type="ECO:0000313" key="2">
    <source>
        <dbReference type="EMBL" id="MFD1019565.1"/>
    </source>
</evidence>
<keyword evidence="1" id="KW-0472">Membrane</keyword>
<feature type="transmembrane region" description="Helical" evidence="1">
    <location>
        <begin position="122"/>
        <end position="141"/>
    </location>
</feature>
<name>A0ABW3L0W8_9BACI</name>
<comment type="caution">
    <text evidence="2">The sequence shown here is derived from an EMBL/GenBank/DDBJ whole genome shotgun (WGS) entry which is preliminary data.</text>
</comment>
<keyword evidence="1" id="KW-1133">Transmembrane helix</keyword>
<protein>
    <submittedName>
        <fullName evidence="2">Uncharacterized protein</fullName>
    </submittedName>
</protein>
<feature type="transmembrane region" description="Helical" evidence="1">
    <location>
        <begin position="64"/>
        <end position="82"/>
    </location>
</feature>